<gene>
    <name evidence="1" type="ORF">GCM10022386_01360</name>
</gene>
<proteinExistence type="predicted"/>
<reference evidence="2" key="1">
    <citation type="journal article" date="2019" name="Int. J. Syst. Evol. Microbiol.">
        <title>The Global Catalogue of Microorganisms (GCM) 10K type strain sequencing project: providing services to taxonomists for standard genome sequencing and annotation.</title>
        <authorList>
            <consortium name="The Broad Institute Genomics Platform"/>
            <consortium name="The Broad Institute Genome Sequencing Center for Infectious Disease"/>
            <person name="Wu L."/>
            <person name="Ma J."/>
        </authorList>
    </citation>
    <scope>NUCLEOTIDE SEQUENCE [LARGE SCALE GENOMIC DNA]</scope>
    <source>
        <strain evidence="2">JCM 17064</strain>
    </source>
</reference>
<name>A0ABP7T7A4_9FLAO</name>
<evidence type="ECO:0000313" key="1">
    <source>
        <dbReference type="EMBL" id="GAA4022117.1"/>
    </source>
</evidence>
<dbReference type="Proteomes" id="UP001500968">
    <property type="component" value="Unassembled WGS sequence"/>
</dbReference>
<evidence type="ECO:0000313" key="2">
    <source>
        <dbReference type="Proteomes" id="UP001500968"/>
    </source>
</evidence>
<dbReference type="RefSeq" id="WP_324690921.1">
    <property type="nucleotide sequence ID" value="NZ_BAABCR010000001.1"/>
</dbReference>
<protein>
    <submittedName>
        <fullName evidence="1">Uncharacterized protein</fullName>
    </submittedName>
</protein>
<sequence length="474" mass="55599">MMKDLNNKANYEKYFQSIRFFYHSLPIEKKHDFLRQVAFYNIYLAAQCVMSSQKDEIIEEELILKAEFLAKDFNDPNNSARGFLALAEFEQFILISKLLKNVQKPTKQHLTIFKKIFENNNGQEIFFQLLDVLLDLRNIQLISYCITTYNGTIVVNSENQKIINILLLFLFENGNYGLAKIIIEKYDLYNDIKLIFDVEPLKIVEDLLKANRKKLQAIKLAYEIYNRYNLIKHINAEDFINVIVGSDKGLVTAISIATRQHINSKQVNEKISNLLNPKRGNQKAINRLQKKVTQLINNGLLIYISRNVSLSEQFDRFKEALNYDYDKKKSLLEIPIPIFISTEYSIYDDNVEIPLNKTIEEIVDDYFKMKKKPYLENLVNMLSFHFKASFKEISHVLRKYELSGKVKVALDYGYYVMGENIETKSLFFLHPAQAFEINDIYNHLDEGSNVDFRIIGINRTTLRFNISRLKEFQI</sequence>
<accession>A0ABP7T7A4</accession>
<dbReference type="EMBL" id="BAABCR010000001">
    <property type="protein sequence ID" value="GAA4022117.1"/>
    <property type="molecule type" value="Genomic_DNA"/>
</dbReference>
<comment type="caution">
    <text evidence="1">The sequence shown here is derived from an EMBL/GenBank/DDBJ whole genome shotgun (WGS) entry which is preliminary data.</text>
</comment>
<organism evidence="1 2">
    <name type="scientific">Flavobacterium cheonhonense</name>
    <dbReference type="NCBI Taxonomy" id="706185"/>
    <lineage>
        <taxon>Bacteria</taxon>
        <taxon>Pseudomonadati</taxon>
        <taxon>Bacteroidota</taxon>
        <taxon>Flavobacteriia</taxon>
        <taxon>Flavobacteriales</taxon>
        <taxon>Flavobacteriaceae</taxon>
        <taxon>Flavobacterium</taxon>
    </lineage>
</organism>
<keyword evidence="2" id="KW-1185">Reference proteome</keyword>